<dbReference type="Proteomes" id="UP000828390">
    <property type="component" value="Unassembled WGS sequence"/>
</dbReference>
<gene>
    <name evidence="1" type="ORF">DPMN_020581</name>
</gene>
<sequence length="161" mass="18064">MVSWSQTPSDTSWPRTLGQMLNYTYPQGGATLNLGLHTFLARGQVYLVNKGHIPGMPLGFSICSQRPYTHKFKPSERCSHYQTLHLNRNPDIKALSLFLKHLHQQQSSSRVTGISMVWNPPSTNIITAHEPVAVIISRFWYIHGAGPSVCKDHAEQTLDAI</sequence>
<evidence type="ECO:0000313" key="2">
    <source>
        <dbReference type="Proteomes" id="UP000828390"/>
    </source>
</evidence>
<reference evidence="1" key="1">
    <citation type="journal article" date="2019" name="bioRxiv">
        <title>The Genome of the Zebra Mussel, Dreissena polymorpha: A Resource for Invasive Species Research.</title>
        <authorList>
            <person name="McCartney M.A."/>
            <person name="Auch B."/>
            <person name="Kono T."/>
            <person name="Mallez S."/>
            <person name="Zhang Y."/>
            <person name="Obille A."/>
            <person name="Becker A."/>
            <person name="Abrahante J.E."/>
            <person name="Garbe J."/>
            <person name="Badalamenti J.P."/>
            <person name="Herman A."/>
            <person name="Mangelson H."/>
            <person name="Liachko I."/>
            <person name="Sullivan S."/>
            <person name="Sone E.D."/>
            <person name="Koren S."/>
            <person name="Silverstein K.A.T."/>
            <person name="Beckman K.B."/>
            <person name="Gohl D.M."/>
        </authorList>
    </citation>
    <scope>NUCLEOTIDE SEQUENCE</scope>
    <source>
        <strain evidence="1">Duluth1</strain>
        <tissue evidence="1">Whole animal</tissue>
    </source>
</reference>
<accession>A0A9D4NMS3</accession>
<name>A0A9D4NMS3_DREPO</name>
<organism evidence="1 2">
    <name type="scientific">Dreissena polymorpha</name>
    <name type="common">Zebra mussel</name>
    <name type="synonym">Mytilus polymorpha</name>
    <dbReference type="NCBI Taxonomy" id="45954"/>
    <lineage>
        <taxon>Eukaryota</taxon>
        <taxon>Metazoa</taxon>
        <taxon>Spiralia</taxon>
        <taxon>Lophotrochozoa</taxon>
        <taxon>Mollusca</taxon>
        <taxon>Bivalvia</taxon>
        <taxon>Autobranchia</taxon>
        <taxon>Heteroconchia</taxon>
        <taxon>Euheterodonta</taxon>
        <taxon>Imparidentia</taxon>
        <taxon>Neoheterodontei</taxon>
        <taxon>Myida</taxon>
        <taxon>Dreissenoidea</taxon>
        <taxon>Dreissenidae</taxon>
        <taxon>Dreissena</taxon>
    </lineage>
</organism>
<protein>
    <submittedName>
        <fullName evidence="1">Uncharacterized protein</fullName>
    </submittedName>
</protein>
<dbReference type="AlphaFoldDB" id="A0A9D4NMS3"/>
<reference evidence="1" key="2">
    <citation type="submission" date="2020-11" db="EMBL/GenBank/DDBJ databases">
        <authorList>
            <person name="McCartney M.A."/>
            <person name="Auch B."/>
            <person name="Kono T."/>
            <person name="Mallez S."/>
            <person name="Becker A."/>
            <person name="Gohl D.M."/>
            <person name="Silverstein K.A.T."/>
            <person name="Koren S."/>
            <person name="Bechman K.B."/>
            <person name="Herman A."/>
            <person name="Abrahante J.E."/>
            <person name="Garbe J."/>
        </authorList>
    </citation>
    <scope>NUCLEOTIDE SEQUENCE</scope>
    <source>
        <strain evidence="1">Duluth1</strain>
        <tissue evidence="1">Whole animal</tissue>
    </source>
</reference>
<comment type="caution">
    <text evidence="1">The sequence shown here is derived from an EMBL/GenBank/DDBJ whole genome shotgun (WGS) entry which is preliminary data.</text>
</comment>
<evidence type="ECO:0000313" key="1">
    <source>
        <dbReference type="EMBL" id="KAH3896404.1"/>
    </source>
</evidence>
<dbReference type="EMBL" id="JAIWYP010000001">
    <property type="protein sequence ID" value="KAH3896404.1"/>
    <property type="molecule type" value="Genomic_DNA"/>
</dbReference>
<keyword evidence="2" id="KW-1185">Reference proteome</keyword>
<proteinExistence type="predicted"/>